<dbReference type="EMBL" id="JBAMIC010000022">
    <property type="protein sequence ID" value="KAK7091355.1"/>
    <property type="molecule type" value="Genomic_DNA"/>
</dbReference>
<protein>
    <submittedName>
        <fullName evidence="1">Uncharacterized protein</fullName>
    </submittedName>
</protein>
<organism evidence="1 2">
    <name type="scientific">Littorina saxatilis</name>
    <dbReference type="NCBI Taxonomy" id="31220"/>
    <lineage>
        <taxon>Eukaryota</taxon>
        <taxon>Metazoa</taxon>
        <taxon>Spiralia</taxon>
        <taxon>Lophotrochozoa</taxon>
        <taxon>Mollusca</taxon>
        <taxon>Gastropoda</taxon>
        <taxon>Caenogastropoda</taxon>
        <taxon>Littorinimorpha</taxon>
        <taxon>Littorinoidea</taxon>
        <taxon>Littorinidae</taxon>
        <taxon>Littorina</taxon>
    </lineage>
</organism>
<proteinExistence type="predicted"/>
<accession>A0AAN9G290</accession>
<keyword evidence="2" id="KW-1185">Reference proteome</keyword>
<name>A0AAN9G290_9CAEN</name>
<dbReference type="AlphaFoldDB" id="A0AAN9G290"/>
<evidence type="ECO:0000313" key="1">
    <source>
        <dbReference type="EMBL" id="KAK7091355.1"/>
    </source>
</evidence>
<comment type="caution">
    <text evidence="1">The sequence shown here is derived from an EMBL/GenBank/DDBJ whole genome shotgun (WGS) entry which is preliminary data.</text>
</comment>
<sequence>MNKGGRGGGRRVMLPVEWSRGGQSDIWHHLKLGMLAVGRPAQGGDGFEPGVGQDLPGRQAFVGVATQKAANQALGLGREGVGNVEVAAANLAEEGQGLGVVERVSAHQHGVQHHAQTPHVRRLARVARLCGGEDLGADVGRTAMFVLQHVKVVVRQHHSVFQTFQL</sequence>
<gene>
    <name evidence="1" type="ORF">V1264_009048</name>
</gene>
<evidence type="ECO:0000313" key="2">
    <source>
        <dbReference type="Proteomes" id="UP001374579"/>
    </source>
</evidence>
<reference evidence="1 2" key="1">
    <citation type="submission" date="2024-02" db="EMBL/GenBank/DDBJ databases">
        <title>Chromosome-scale genome assembly of the rough periwinkle Littorina saxatilis.</title>
        <authorList>
            <person name="De Jode A."/>
            <person name="Faria R."/>
            <person name="Formenti G."/>
            <person name="Sims Y."/>
            <person name="Smith T.P."/>
            <person name="Tracey A."/>
            <person name="Wood J.M.D."/>
            <person name="Zagrodzka Z.B."/>
            <person name="Johannesson K."/>
            <person name="Butlin R.K."/>
            <person name="Leder E.H."/>
        </authorList>
    </citation>
    <scope>NUCLEOTIDE SEQUENCE [LARGE SCALE GENOMIC DNA]</scope>
    <source>
        <strain evidence="1">Snail1</strain>
        <tissue evidence="1">Muscle</tissue>
    </source>
</reference>
<dbReference type="Proteomes" id="UP001374579">
    <property type="component" value="Unassembled WGS sequence"/>
</dbReference>